<evidence type="ECO:0000256" key="4">
    <source>
        <dbReference type="ARBA" id="ARBA00011738"/>
    </source>
</evidence>
<dbReference type="Pfam" id="PF03446">
    <property type="entry name" value="NAD_binding_2"/>
    <property type="match status" value="1"/>
</dbReference>
<dbReference type="FunFam" id="1.20.5.320:FF:000001">
    <property type="entry name" value="6-phosphogluconate dehydrogenase, decarboxylating"/>
    <property type="match status" value="1"/>
</dbReference>
<dbReference type="Proteomes" id="UP000194977">
    <property type="component" value="Unassembled WGS sequence"/>
</dbReference>
<dbReference type="SUPFAM" id="SSF48179">
    <property type="entry name" value="6-phosphogluconate dehydrogenase C-terminal domain-like"/>
    <property type="match status" value="1"/>
</dbReference>
<dbReference type="FunFam" id="3.40.50.720:FF:000007">
    <property type="entry name" value="6-phosphogluconate dehydrogenase, decarboxylating"/>
    <property type="match status" value="1"/>
</dbReference>
<feature type="binding site" description="in other chain" evidence="13">
    <location>
        <begin position="185"/>
        <end position="186"/>
    </location>
    <ligand>
        <name>substrate</name>
        <note>ligand shared between dimeric partners</note>
    </ligand>
</feature>
<dbReference type="GO" id="GO:0019521">
    <property type="term" value="P:D-gluconate metabolic process"/>
    <property type="evidence" value="ECO:0007669"/>
    <property type="project" value="UniProtKB-KW"/>
</dbReference>
<feature type="binding site" evidence="14">
    <location>
        <begin position="74"/>
        <end position="76"/>
    </location>
    <ligand>
        <name>NADP(+)</name>
        <dbReference type="ChEBI" id="CHEBI:58349"/>
    </ligand>
</feature>
<evidence type="ECO:0000313" key="18">
    <source>
        <dbReference type="EMBL" id="OTQ08742.1"/>
    </source>
</evidence>
<keyword evidence="8 15" id="KW-0311">Gluconate utilization</keyword>
<dbReference type="InterPro" id="IPR006115">
    <property type="entry name" value="6PGDH_NADP-bd"/>
</dbReference>
<dbReference type="PRINTS" id="PR00076">
    <property type="entry name" value="6PGDHDRGNASE"/>
</dbReference>
<sequence length="471" mass="52004">MSKQQIGVIGMAVMGRNLALNIESRGFSVAIYNRSKDKTEQVMAEHSDKQLVPYFTIEDFVNSLEKPRRILIMVQAGKGTDAVINELRPLLDKGDIIIDGGNAYFEDTIRRNKMLSDEGFNFIGAGVSGGEEGALKGPSIMPGGQKEAYALVAPILEKIAAKANGEPCVAYIGPNGAGHYVKMAHNGIEYGDMQLIAESYSVLKHVVGLTNDELANVFSDWNNGELNSYLIEITADIFKFKDEEGNYLVDVILDAAGNKGTGKWTSQSALDLGEPLSLITESVFARYLSAIKDQRVAASKVLKGPKQNPYAGDKKELIEKVRKALYMGKIISYAQGFAQLKAASHKYQWHLNYGEIAKIFRAGCIIRAQFLQKITDAYADNNEIDNLLLAPYFKQTVEVYQQSLRDVVSLAIQQGIAVPTLSAAIAYYDSYRSAVLPANLIQAQRDYFGAHTYQRIDKEGVFHTDWLNIES</sequence>
<evidence type="ECO:0000256" key="1">
    <source>
        <dbReference type="ARBA" id="ARBA00002526"/>
    </source>
</evidence>
<feature type="binding site" description="in other chain" evidence="13">
    <location>
        <position position="286"/>
    </location>
    <ligand>
        <name>substrate</name>
        <note>ligand shared between dimeric partners</note>
    </ligand>
</feature>
<evidence type="ECO:0000256" key="2">
    <source>
        <dbReference type="ARBA" id="ARBA00004874"/>
    </source>
</evidence>
<dbReference type="Gene3D" id="1.20.5.320">
    <property type="entry name" value="6-Phosphogluconate Dehydrogenase, domain 3"/>
    <property type="match status" value="1"/>
</dbReference>
<dbReference type="Gene3D" id="3.40.50.720">
    <property type="entry name" value="NAD(P)-binding Rossmann-like Domain"/>
    <property type="match status" value="1"/>
</dbReference>
<name>A0A242NDI5_9GAMM</name>
<dbReference type="InterPro" id="IPR006184">
    <property type="entry name" value="6PGdom_BS"/>
</dbReference>
<evidence type="ECO:0000313" key="19">
    <source>
        <dbReference type="Proteomes" id="UP000194800"/>
    </source>
</evidence>
<dbReference type="RefSeq" id="WP_065603371.1">
    <property type="nucleotide sequence ID" value="NZ_CP132380.1"/>
</dbReference>
<keyword evidence="19" id="KW-1185">Reference proteome</keyword>
<dbReference type="EMBL" id="NARP01000051">
    <property type="protein sequence ID" value="OTP97796.1"/>
    <property type="molecule type" value="Genomic_DNA"/>
</dbReference>
<comment type="function">
    <text evidence="1 11">Catalyzes the oxidative decarboxylation of 6-phosphogluconate to ribulose 5-phosphate and CO(2), with concomitant reduction of NADP to NADPH.</text>
</comment>
<dbReference type="InterPro" id="IPR008927">
    <property type="entry name" value="6-PGluconate_DH-like_C_sf"/>
</dbReference>
<comment type="pathway">
    <text evidence="2 11 15">Carbohydrate degradation; pentose phosphate pathway; D-ribulose 5-phosphate from D-glucose 6-phosphate (oxidative stage): step 3/3.</text>
</comment>
<feature type="active site" description="Proton donor" evidence="12">
    <location>
        <position position="189"/>
    </location>
</feature>
<feature type="active site" description="Proton acceptor" evidence="12">
    <location>
        <position position="182"/>
    </location>
</feature>
<protein>
    <recommendedName>
        <fullName evidence="6 11">6-phosphogluconate dehydrogenase, decarboxylating</fullName>
        <ecNumber evidence="5 11">1.1.1.44</ecNumber>
    </recommendedName>
</protein>
<dbReference type="NCBIfam" id="TIGR00873">
    <property type="entry name" value="gnd"/>
    <property type="match status" value="1"/>
</dbReference>
<evidence type="ECO:0000256" key="6">
    <source>
        <dbReference type="ARBA" id="ARBA00018193"/>
    </source>
</evidence>
<dbReference type="InterPro" id="IPR006114">
    <property type="entry name" value="6PGDH_C"/>
</dbReference>
<dbReference type="SUPFAM" id="SSF51735">
    <property type="entry name" value="NAD(P)-binding Rossmann-fold domains"/>
    <property type="match status" value="1"/>
</dbReference>
<feature type="binding site" evidence="13">
    <location>
        <position position="451"/>
    </location>
    <ligand>
        <name>substrate</name>
        <note>ligand shared between dimeric partners</note>
    </ligand>
</feature>
<dbReference type="AlphaFoldDB" id="A0A242NDI5"/>
<evidence type="ECO:0000256" key="12">
    <source>
        <dbReference type="PIRSR" id="PIRSR000109-1"/>
    </source>
</evidence>
<dbReference type="InterPro" id="IPR006113">
    <property type="entry name" value="6PGDH_Gnd/GntZ"/>
</dbReference>
<feature type="binding site" description="in other chain" evidence="13">
    <location>
        <position position="102"/>
    </location>
    <ligand>
        <name>substrate</name>
        <note>ligand shared between dimeric partners</note>
    </ligand>
</feature>
<proteinExistence type="inferred from homology"/>
<evidence type="ECO:0000259" key="16">
    <source>
        <dbReference type="SMART" id="SM01350"/>
    </source>
</evidence>
<dbReference type="OrthoDB" id="9804542at2"/>
<organism evidence="17 20">
    <name type="scientific">Gilliamella apicola</name>
    <dbReference type="NCBI Taxonomy" id="1196095"/>
    <lineage>
        <taxon>Bacteria</taxon>
        <taxon>Pseudomonadati</taxon>
        <taxon>Pseudomonadota</taxon>
        <taxon>Gammaproteobacteria</taxon>
        <taxon>Orbales</taxon>
        <taxon>Orbaceae</taxon>
        <taxon>Gilliamella</taxon>
    </lineage>
</organism>
<feature type="binding site" description="in other chain" evidence="13">
    <location>
        <position position="259"/>
    </location>
    <ligand>
        <name>substrate</name>
        <note>ligand shared between dimeric partners</note>
    </ligand>
</feature>
<accession>A0A242NDI5</accession>
<evidence type="ECO:0000256" key="10">
    <source>
        <dbReference type="ARBA" id="ARBA00048640"/>
    </source>
</evidence>
<comment type="subunit">
    <text evidence="4 11">Homodimer.</text>
</comment>
<feature type="domain" description="6-phosphogluconate dehydrogenase C-terminal" evidence="16">
    <location>
        <begin position="178"/>
        <end position="467"/>
    </location>
</feature>
<keyword evidence="7 11" id="KW-0560">Oxidoreductase</keyword>
<dbReference type="PANTHER" id="PTHR11811">
    <property type="entry name" value="6-PHOSPHOGLUCONATE DEHYDROGENASE"/>
    <property type="match status" value="1"/>
</dbReference>
<dbReference type="GO" id="GO:0004616">
    <property type="term" value="F:phosphogluconate dehydrogenase (decarboxylating) activity"/>
    <property type="evidence" value="ECO:0007669"/>
    <property type="project" value="UniProtKB-EC"/>
</dbReference>
<keyword evidence="9 11" id="KW-0570">Pentose shunt</keyword>
<evidence type="ECO:0000256" key="8">
    <source>
        <dbReference type="ARBA" id="ARBA00023064"/>
    </source>
</evidence>
<dbReference type="PIRSF" id="PIRSF000109">
    <property type="entry name" value="6PGD"/>
    <property type="match status" value="1"/>
</dbReference>
<comment type="caution">
    <text evidence="17">The sequence shown here is derived from an EMBL/GenBank/DDBJ whole genome shotgun (WGS) entry which is preliminary data.</text>
</comment>
<gene>
    <name evidence="18" type="ORF">B6C91_11305</name>
    <name evidence="17" type="ORF">B6D08_13440</name>
</gene>
<evidence type="ECO:0000256" key="13">
    <source>
        <dbReference type="PIRSR" id="PIRSR000109-2"/>
    </source>
</evidence>
<dbReference type="GO" id="GO:0006098">
    <property type="term" value="P:pentose-phosphate shunt"/>
    <property type="evidence" value="ECO:0007669"/>
    <property type="project" value="UniProtKB-UniPathway"/>
</dbReference>
<comment type="similarity">
    <text evidence="3 11 15">Belongs to the 6-phosphogluconate dehydrogenase family.</text>
</comment>
<feature type="binding site" evidence="14">
    <location>
        <begin position="10"/>
        <end position="15"/>
    </location>
    <ligand>
        <name>NADP(+)</name>
        <dbReference type="ChEBI" id="CHEBI:58349"/>
    </ligand>
</feature>
<dbReference type="Pfam" id="PF00393">
    <property type="entry name" value="6PGD"/>
    <property type="match status" value="1"/>
</dbReference>
<evidence type="ECO:0000256" key="11">
    <source>
        <dbReference type="PIRNR" id="PIRNR000109"/>
    </source>
</evidence>
<evidence type="ECO:0000256" key="14">
    <source>
        <dbReference type="PIRSR" id="PIRSR000109-3"/>
    </source>
</evidence>
<feature type="binding site" evidence="14">
    <location>
        <position position="102"/>
    </location>
    <ligand>
        <name>NADP(+)</name>
        <dbReference type="ChEBI" id="CHEBI:58349"/>
    </ligand>
</feature>
<evidence type="ECO:0000256" key="3">
    <source>
        <dbReference type="ARBA" id="ARBA00008419"/>
    </source>
</evidence>
<evidence type="ECO:0000313" key="17">
    <source>
        <dbReference type="EMBL" id="OTP97796.1"/>
    </source>
</evidence>
<reference evidence="19 20" key="1">
    <citation type="submission" date="2017-03" db="EMBL/GenBank/DDBJ databases">
        <title>Comparative genomics of honeybee gut symbionts reveal geographically distinct and subgroup specific antibiotic resistance.</title>
        <authorList>
            <person name="Ludvigsen J."/>
            <person name="Porcellato D."/>
            <person name="Labee-Lund T.M."/>
            <person name="Amdam G.V."/>
            <person name="Rudi K."/>
        </authorList>
    </citation>
    <scope>NUCLEOTIDE SEQUENCE [LARGE SCALE GENOMIC DNA]</scope>
    <source>
        <strain evidence="17 20">A-7-12</strain>
        <strain evidence="18 19">A-9-12</strain>
    </source>
</reference>
<keyword evidence="11 15" id="KW-0521">NADP</keyword>
<evidence type="ECO:0000313" key="20">
    <source>
        <dbReference type="Proteomes" id="UP000194977"/>
    </source>
</evidence>
<evidence type="ECO:0000256" key="5">
    <source>
        <dbReference type="ARBA" id="ARBA00013011"/>
    </source>
</evidence>
<dbReference type="FunFam" id="1.10.1040.10:FF:000002">
    <property type="entry name" value="6-phosphogluconate dehydrogenase, decarboxylating"/>
    <property type="match status" value="1"/>
</dbReference>
<evidence type="ECO:0000256" key="7">
    <source>
        <dbReference type="ARBA" id="ARBA00023002"/>
    </source>
</evidence>
<dbReference type="EMBL" id="NART01000069">
    <property type="protein sequence ID" value="OTQ08742.1"/>
    <property type="molecule type" value="Genomic_DNA"/>
</dbReference>
<dbReference type="SMART" id="SM01350">
    <property type="entry name" value="6PGD"/>
    <property type="match status" value="1"/>
</dbReference>
<dbReference type="Proteomes" id="UP000194800">
    <property type="component" value="Unassembled WGS sequence"/>
</dbReference>
<dbReference type="InterPro" id="IPR006183">
    <property type="entry name" value="Pgluconate_DH"/>
</dbReference>
<feature type="binding site" description="in other chain" evidence="13">
    <location>
        <begin position="128"/>
        <end position="130"/>
    </location>
    <ligand>
        <name>substrate</name>
        <note>ligand shared between dimeric partners</note>
    </ligand>
</feature>
<evidence type="ECO:0000256" key="9">
    <source>
        <dbReference type="ARBA" id="ARBA00023126"/>
    </source>
</evidence>
<dbReference type="GO" id="GO:0050661">
    <property type="term" value="F:NADP binding"/>
    <property type="evidence" value="ECO:0007669"/>
    <property type="project" value="InterPro"/>
</dbReference>
<comment type="catalytic activity">
    <reaction evidence="10 11 15">
        <text>6-phospho-D-gluconate + NADP(+) = D-ribulose 5-phosphate + CO2 + NADPH</text>
        <dbReference type="Rhea" id="RHEA:10116"/>
        <dbReference type="ChEBI" id="CHEBI:16526"/>
        <dbReference type="ChEBI" id="CHEBI:57783"/>
        <dbReference type="ChEBI" id="CHEBI:58121"/>
        <dbReference type="ChEBI" id="CHEBI:58349"/>
        <dbReference type="ChEBI" id="CHEBI:58759"/>
        <dbReference type="EC" id="1.1.1.44"/>
    </reaction>
</comment>
<dbReference type="NCBIfam" id="NF006765">
    <property type="entry name" value="PRK09287.1"/>
    <property type="match status" value="1"/>
</dbReference>
<dbReference type="UniPathway" id="UPA00115">
    <property type="reaction ID" value="UER00410"/>
</dbReference>
<dbReference type="InterPro" id="IPR036291">
    <property type="entry name" value="NAD(P)-bd_dom_sf"/>
</dbReference>
<feature type="binding site" description="in other chain" evidence="13">
    <location>
        <position position="190"/>
    </location>
    <ligand>
        <name>substrate</name>
        <note>ligand shared between dimeric partners</note>
    </ligand>
</feature>
<evidence type="ECO:0000256" key="15">
    <source>
        <dbReference type="RuleBase" id="RU000485"/>
    </source>
</evidence>
<dbReference type="EC" id="1.1.1.44" evidence="5 11"/>
<dbReference type="Gene3D" id="1.10.1040.10">
    <property type="entry name" value="N-(1-d-carboxylethyl)-l-norvaline Dehydrogenase, domain 2"/>
    <property type="match status" value="1"/>
</dbReference>
<dbReference type="InterPro" id="IPR013328">
    <property type="entry name" value="6PGD_dom2"/>
</dbReference>
<dbReference type="PROSITE" id="PS00461">
    <property type="entry name" value="6PGD"/>
    <property type="match status" value="1"/>
</dbReference>
<feature type="binding site" evidence="13">
    <location>
        <position position="445"/>
    </location>
    <ligand>
        <name>substrate</name>
        <note>ligand shared between dimeric partners</note>
    </ligand>
</feature>
<feature type="binding site" evidence="14">
    <location>
        <begin position="33"/>
        <end position="35"/>
    </location>
    <ligand>
        <name>NADP(+)</name>
        <dbReference type="ChEBI" id="CHEBI:58349"/>
    </ligand>
</feature>